<feature type="region of interest" description="Disordered" evidence="1">
    <location>
        <begin position="1"/>
        <end position="23"/>
    </location>
</feature>
<dbReference type="EMBL" id="GBRH01233536">
    <property type="protein sequence ID" value="JAD64359.1"/>
    <property type="molecule type" value="Transcribed_RNA"/>
</dbReference>
<protein>
    <submittedName>
        <fullName evidence="2">Uncharacterized protein</fullName>
    </submittedName>
</protein>
<dbReference type="AlphaFoldDB" id="A0A0A9BK47"/>
<sequence>MLPPSTPPASGGSRTAPPLPPPLHALSLKIMSLKL</sequence>
<name>A0A0A9BK47_ARUDO</name>
<organism evidence="2">
    <name type="scientific">Arundo donax</name>
    <name type="common">Giant reed</name>
    <name type="synonym">Donax arundinaceus</name>
    <dbReference type="NCBI Taxonomy" id="35708"/>
    <lineage>
        <taxon>Eukaryota</taxon>
        <taxon>Viridiplantae</taxon>
        <taxon>Streptophyta</taxon>
        <taxon>Embryophyta</taxon>
        <taxon>Tracheophyta</taxon>
        <taxon>Spermatophyta</taxon>
        <taxon>Magnoliopsida</taxon>
        <taxon>Liliopsida</taxon>
        <taxon>Poales</taxon>
        <taxon>Poaceae</taxon>
        <taxon>PACMAD clade</taxon>
        <taxon>Arundinoideae</taxon>
        <taxon>Arundineae</taxon>
        <taxon>Arundo</taxon>
    </lineage>
</organism>
<accession>A0A0A9BK47</accession>
<proteinExistence type="predicted"/>
<reference evidence="2" key="2">
    <citation type="journal article" date="2015" name="Data Brief">
        <title>Shoot transcriptome of the giant reed, Arundo donax.</title>
        <authorList>
            <person name="Barrero R.A."/>
            <person name="Guerrero F.D."/>
            <person name="Moolhuijzen P."/>
            <person name="Goolsby J.A."/>
            <person name="Tidwell J."/>
            <person name="Bellgard S.E."/>
            <person name="Bellgard M.I."/>
        </authorList>
    </citation>
    <scope>NUCLEOTIDE SEQUENCE</scope>
    <source>
        <tissue evidence="2">Shoot tissue taken approximately 20 cm above the soil surface</tissue>
    </source>
</reference>
<evidence type="ECO:0000313" key="2">
    <source>
        <dbReference type="EMBL" id="JAD64359.1"/>
    </source>
</evidence>
<evidence type="ECO:0000256" key="1">
    <source>
        <dbReference type="SAM" id="MobiDB-lite"/>
    </source>
</evidence>
<reference evidence="2" key="1">
    <citation type="submission" date="2014-09" db="EMBL/GenBank/DDBJ databases">
        <authorList>
            <person name="Magalhaes I.L.F."/>
            <person name="Oliveira U."/>
            <person name="Santos F.R."/>
            <person name="Vidigal T.H.D.A."/>
            <person name="Brescovit A.D."/>
            <person name="Santos A.J."/>
        </authorList>
    </citation>
    <scope>NUCLEOTIDE SEQUENCE</scope>
    <source>
        <tissue evidence="2">Shoot tissue taken approximately 20 cm above the soil surface</tissue>
    </source>
</reference>